<evidence type="ECO:0000256" key="12">
    <source>
        <dbReference type="ARBA" id="ARBA00032922"/>
    </source>
</evidence>
<accession>A0A1M5RL02</accession>
<dbReference type="SUPFAM" id="SSF109604">
    <property type="entry name" value="HD-domain/PDEase-like"/>
    <property type="match status" value="1"/>
</dbReference>
<feature type="domain" description="GGDEF" evidence="13">
    <location>
        <begin position="544"/>
        <end position="705"/>
    </location>
</feature>
<evidence type="ECO:0000259" key="14">
    <source>
        <dbReference type="PROSITE" id="PS51831"/>
    </source>
</evidence>
<evidence type="ECO:0000256" key="8">
    <source>
        <dbReference type="ARBA" id="ARBA00022801"/>
    </source>
</evidence>
<evidence type="ECO:0000313" key="16">
    <source>
        <dbReference type="Proteomes" id="UP000242329"/>
    </source>
</evidence>
<protein>
    <recommendedName>
        <fullName evidence="3">CRISPR system single-strand-specific deoxyribonuclease Cas10/Csm1 (subtype III-A)</fullName>
    </recommendedName>
    <alternativeName>
        <fullName evidence="12">Cyclic oligoadenylate synthase</fullName>
    </alternativeName>
</protein>
<keyword evidence="5" id="KW-0540">Nuclease</keyword>
<dbReference type="InterPro" id="IPR041062">
    <property type="entry name" value="Csm1_B"/>
</dbReference>
<dbReference type="Pfam" id="PF22335">
    <property type="entry name" value="Cas10-Cmr2_palm2"/>
    <property type="match status" value="1"/>
</dbReference>
<dbReference type="GO" id="GO:0004519">
    <property type="term" value="F:endonuclease activity"/>
    <property type="evidence" value="ECO:0007669"/>
    <property type="project" value="UniProtKB-KW"/>
</dbReference>
<keyword evidence="10" id="KW-0067">ATP-binding</keyword>
<evidence type="ECO:0000256" key="7">
    <source>
        <dbReference type="ARBA" id="ARBA00022759"/>
    </source>
</evidence>
<dbReference type="InterPro" id="IPR013408">
    <property type="entry name" value="Cas10/Csm1"/>
</dbReference>
<dbReference type="GO" id="GO:0005524">
    <property type="term" value="F:ATP binding"/>
    <property type="evidence" value="ECO:0007669"/>
    <property type="project" value="UniProtKB-KW"/>
</dbReference>
<organism evidence="15 16">
    <name type="scientific">Thermosyntropha lipolytica DSM 11003</name>
    <dbReference type="NCBI Taxonomy" id="1123382"/>
    <lineage>
        <taxon>Bacteria</taxon>
        <taxon>Bacillati</taxon>
        <taxon>Bacillota</taxon>
        <taxon>Clostridia</taxon>
        <taxon>Eubacteriales</taxon>
        <taxon>Syntrophomonadaceae</taxon>
        <taxon>Thermosyntropha</taxon>
    </lineage>
</organism>
<evidence type="ECO:0000259" key="13">
    <source>
        <dbReference type="PROSITE" id="PS50887"/>
    </source>
</evidence>
<keyword evidence="11" id="KW-0051">Antiviral defense</keyword>
<dbReference type="InterPro" id="IPR052117">
    <property type="entry name" value="Cas10/Csm1_subtype-III-A"/>
</dbReference>
<reference evidence="16" key="1">
    <citation type="submission" date="2016-11" db="EMBL/GenBank/DDBJ databases">
        <authorList>
            <person name="Varghese N."/>
            <person name="Submissions S."/>
        </authorList>
    </citation>
    <scope>NUCLEOTIDE SEQUENCE [LARGE SCALE GENOMIC DNA]</scope>
    <source>
        <strain evidence="16">DSM 11003</strain>
    </source>
</reference>
<evidence type="ECO:0000256" key="11">
    <source>
        <dbReference type="ARBA" id="ARBA00023118"/>
    </source>
</evidence>
<feature type="domain" description="HD" evidence="14">
    <location>
        <begin position="1"/>
        <end position="86"/>
    </location>
</feature>
<evidence type="ECO:0000256" key="3">
    <source>
        <dbReference type="ARBA" id="ARBA00014333"/>
    </source>
</evidence>
<dbReference type="Gene3D" id="3.30.70.270">
    <property type="match status" value="1"/>
</dbReference>
<dbReference type="OrthoDB" id="9768769at2"/>
<evidence type="ECO:0000256" key="2">
    <source>
        <dbReference type="ARBA" id="ARBA00005700"/>
    </source>
</evidence>
<dbReference type="Pfam" id="PF20824">
    <property type="entry name" value="Cmr2_hel_dom2"/>
    <property type="match status" value="1"/>
</dbReference>
<evidence type="ECO:0000256" key="5">
    <source>
        <dbReference type="ARBA" id="ARBA00022722"/>
    </source>
</evidence>
<gene>
    <name evidence="15" type="ORF">SAMN02745221_02055</name>
</gene>
<dbReference type="Gene3D" id="1.10.3210.10">
    <property type="entry name" value="Hypothetical protein af1432"/>
    <property type="match status" value="1"/>
</dbReference>
<dbReference type="GO" id="GO:0004527">
    <property type="term" value="F:exonuclease activity"/>
    <property type="evidence" value="ECO:0007669"/>
    <property type="project" value="UniProtKB-KW"/>
</dbReference>
<name>A0A1M5RL02_9FIRM</name>
<dbReference type="EMBL" id="FQWY01000051">
    <property type="protein sequence ID" value="SHH26806.1"/>
    <property type="molecule type" value="Genomic_DNA"/>
</dbReference>
<dbReference type="PROSITE" id="PS51831">
    <property type="entry name" value="HD"/>
    <property type="match status" value="1"/>
</dbReference>
<dbReference type="PANTHER" id="PTHR36528">
    <property type="entry name" value="CRISPR SYSTEM SINGLE-STRAND-SPECIFIC DEOXYRIBONUCLEASE CAS10/CSM1 (SUBTYPE III-A)"/>
    <property type="match status" value="1"/>
</dbReference>
<dbReference type="InterPro" id="IPR043128">
    <property type="entry name" value="Rev_trsase/Diguanyl_cyclase"/>
</dbReference>
<dbReference type="PROSITE" id="PS50887">
    <property type="entry name" value="GGDEF"/>
    <property type="match status" value="1"/>
</dbReference>
<sequence>MADKVKTITLGALLHDTGKIIFRAEKHLSHSEEGARLLEEEKFVIPDKSTVIDIVRYHHKESLRRSGLPPSHPAYLVYEADNIASALDRRPEDEEDRKQGFERYTPLESVFNLLGGREKGVSRGYRAFTLRLEEGIPYPQEKNFTLTPGDYARLRHYMEENLSKINYNLESPDSVLKIMEAVASFIPSSTYQGEIPDISLFDHVKITAALAASMYLYLQEKGITDYKALFMDEDNARRFRQEEAFMLVLADISGIQDFIYTISSRGALKSLRARSFYLDLMCEHMADEILEALNLSRAHLLYSGGGHFRLLLPNTAQAREVIALAREKFNRWFFKQYATSLYIEMATLPVSGDVLAGKGEEGGSRLKKAFNELAYRANIGKMRRYRGKIGKEIFFNPPDIDAGRECPVCRTSSGMLLDDPFQQGMVICQNCLSLRNIGGKLGREKDSLLIVVDREKPAYNPDFYLEIPALREEEMYLGFADEERVRKDLEKGNLPVRIYSVNRLYTGVNMATNLWVGNYSREPQNKEEGYIDFQELAAASKGIKRLGVLRADVDNLGFVFAEGLKQEGKDPYRFLSLSRVATLSRQLSLFFKYYINLLCQGKNRLSPVHLTPDQKEEPALAIVYSGGDDLFIVGAWNEVIDLALDLSEAFNRYSGGKLTLSAGIGLYRPGFPISQMANLTGEMEKRAKEYKSRLGEKNAVCLFGWDELNPEHNHIYHWQEFKEKVLGEKYHFLNQVLHLEASPPPEGKIAAGMSLLYRLLFFLTEINDDKGRINLARLAYQLARIQVPSGAGEATRKAYEELKRKLYVWATDKEECRQLITALHLLIYINRQEEGENYGADRS</sequence>
<dbReference type="Pfam" id="PF01966">
    <property type="entry name" value="HD"/>
    <property type="match status" value="1"/>
</dbReference>
<keyword evidence="9" id="KW-0269">Exonuclease</keyword>
<evidence type="ECO:0000256" key="4">
    <source>
        <dbReference type="ARBA" id="ARBA00022679"/>
    </source>
</evidence>
<keyword evidence="6" id="KW-0547">Nucleotide-binding</keyword>
<dbReference type="STRING" id="1123382.SAMN02745221_02055"/>
<evidence type="ECO:0000256" key="10">
    <source>
        <dbReference type="ARBA" id="ARBA00022840"/>
    </source>
</evidence>
<dbReference type="InterPro" id="IPR006674">
    <property type="entry name" value="HD_domain"/>
</dbReference>
<comment type="similarity">
    <text evidence="2">Belongs to the CRISPR-associated Cas10/Csm1 family.</text>
</comment>
<dbReference type="CDD" id="cd09680">
    <property type="entry name" value="Cas10_III"/>
    <property type="match status" value="1"/>
</dbReference>
<proteinExistence type="inferred from homology"/>
<keyword evidence="4" id="KW-0808">Transferase</keyword>
<dbReference type="InterPro" id="IPR054767">
    <property type="entry name" value="Cas10-Cmr2_palm2"/>
</dbReference>
<dbReference type="InterPro" id="IPR048693">
    <property type="entry name" value="Cmr2-like_C"/>
</dbReference>
<dbReference type="AlphaFoldDB" id="A0A1M5RL02"/>
<evidence type="ECO:0000256" key="1">
    <source>
        <dbReference type="ARBA" id="ARBA00001968"/>
    </source>
</evidence>
<evidence type="ECO:0000313" key="15">
    <source>
        <dbReference type="EMBL" id="SHH26806.1"/>
    </source>
</evidence>
<dbReference type="NCBIfam" id="TIGR02578">
    <property type="entry name" value="cas_TM1811_Csm1"/>
    <property type="match status" value="1"/>
</dbReference>
<keyword evidence="16" id="KW-1185">Reference proteome</keyword>
<dbReference type="RefSeq" id="WP_073093420.1">
    <property type="nucleotide sequence ID" value="NZ_FQWY01000051.1"/>
</dbReference>
<dbReference type="GO" id="GO:0016740">
    <property type="term" value="F:transferase activity"/>
    <property type="evidence" value="ECO:0007669"/>
    <property type="project" value="UniProtKB-KW"/>
</dbReference>
<dbReference type="Proteomes" id="UP000242329">
    <property type="component" value="Unassembled WGS sequence"/>
</dbReference>
<evidence type="ECO:0000256" key="6">
    <source>
        <dbReference type="ARBA" id="ARBA00022741"/>
    </source>
</evidence>
<keyword evidence="7" id="KW-0255">Endonuclease</keyword>
<keyword evidence="8" id="KW-0378">Hydrolase</keyword>
<evidence type="ECO:0000256" key="9">
    <source>
        <dbReference type="ARBA" id="ARBA00022839"/>
    </source>
</evidence>
<dbReference type="Pfam" id="PF18211">
    <property type="entry name" value="Csm1_B"/>
    <property type="match status" value="1"/>
</dbReference>
<dbReference type="InterPro" id="IPR000160">
    <property type="entry name" value="GGDEF_dom"/>
</dbReference>
<comment type="cofactor">
    <cofactor evidence="1">
        <name>a divalent metal cation</name>
        <dbReference type="ChEBI" id="CHEBI:60240"/>
    </cofactor>
</comment>
<dbReference type="PANTHER" id="PTHR36528:SF1">
    <property type="entry name" value="CRISPR SYSTEM SINGLE-STRAND-SPECIFIC DEOXYRIBONUCLEASE CAS10_CSM1 (SUBTYPE III-A)"/>
    <property type="match status" value="1"/>
</dbReference>
<dbReference type="GO" id="GO:0051607">
    <property type="term" value="P:defense response to virus"/>
    <property type="evidence" value="ECO:0007669"/>
    <property type="project" value="UniProtKB-KW"/>
</dbReference>